<dbReference type="GeneID" id="77260643"/>
<evidence type="ECO:0000256" key="2">
    <source>
        <dbReference type="SAM" id="SignalP"/>
    </source>
</evidence>
<protein>
    <submittedName>
        <fullName evidence="3">Uncharacterized protein</fullName>
    </submittedName>
</protein>
<gene>
    <name evidence="3" type="ORF">CL52_12090</name>
    <name evidence="4" type="ORF">SAMN05660875_105331</name>
</gene>
<sequence>MIRPIHLPLLLVAAVAGQAIAQQSLEQERHRIGEELTQSREQTDRDINRIREDALDRTNRLDDGARSTLPGQLGRGSGSTVRQPDRPVAPATHSEPGRPLTTPQPRPAGDGTTIPGTPDAGTGMPSGNGGAASGAGGASTGGAMGGGADR</sequence>
<organism evidence="3 5">
    <name type="scientific">Stutzerimonas balearica DSM 6083</name>
    <dbReference type="NCBI Taxonomy" id="1123016"/>
    <lineage>
        <taxon>Bacteria</taxon>
        <taxon>Pseudomonadati</taxon>
        <taxon>Pseudomonadota</taxon>
        <taxon>Gammaproteobacteria</taxon>
        <taxon>Pseudomonadales</taxon>
        <taxon>Pseudomonadaceae</taxon>
        <taxon>Stutzerimonas</taxon>
    </lineage>
</organism>
<evidence type="ECO:0000313" key="6">
    <source>
        <dbReference type="Proteomes" id="UP000182276"/>
    </source>
</evidence>
<evidence type="ECO:0000313" key="4">
    <source>
        <dbReference type="EMBL" id="SDM51570.1"/>
    </source>
</evidence>
<keyword evidence="6" id="KW-1185">Reference proteome</keyword>
<feature type="compositionally biased region" description="Basic and acidic residues" evidence="1">
    <location>
        <begin position="32"/>
        <end position="65"/>
    </location>
</feature>
<reference evidence="5" key="1">
    <citation type="submission" date="2014-03" db="EMBL/GenBank/DDBJ databases">
        <title>Complete genome of Pseudomonas balearica DSM 6083T, a sewage water isolate from an enrichment with 2-methylnaphthalene.</title>
        <authorList>
            <person name="Salva-Serra F."/>
            <person name="Jaen-Luchoro D."/>
            <person name="Busquets A."/>
            <person name="Pena A."/>
            <person name="Gomila M."/>
            <person name="Bosch R."/>
            <person name="Nogales B."/>
            <person name="Garcia-Valdes E."/>
            <person name="Lalucat J."/>
            <person name="Bennasar A."/>
        </authorList>
    </citation>
    <scope>NUCLEOTIDE SEQUENCE [LARGE SCALE GENOMIC DNA]</scope>
    <source>
        <strain evidence="5">DSM 6083</strain>
    </source>
</reference>
<feature type="signal peptide" evidence="2">
    <location>
        <begin position="1"/>
        <end position="21"/>
    </location>
</feature>
<proteinExistence type="predicted"/>
<dbReference type="Proteomes" id="UP000031271">
    <property type="component" value="Chromosome"/>
</dbReference>
<reference evidence="3 5" key="3">
    <citation type="journal article" name="Genome Announc.">
        <title>Complete Genome Sequence of Pseudomonas balearica DSM 6083T.</title>
        <authorList>
            <person name="Bennasar-Figueras A."/>
            <person name="Salva-Serra F."/>
            <person name="Jaen-Luchoro D."/>
            <person name="Segui C."/>
            <person name="Aliaga F."/>
            <person name="Busquets A."/>
            <person name="Gomila M."/>
            <person name="Moore E.R."/>
            <person name="Lalucat J."/>
        </authorList>
    </citation>
    <scope>NUCLEOTIDE SEQUENCE [LARGE SCALE GENOMIC DNA]</scope>
    <source>
        <strain evidence="5">DSM 6083</strain>
        <strain evidence="3">DSM6083</strain>
    </source>
</reference>
<dbReference type="EMBL" id="CP007511">
    <property type="protein sequence ID" value="AJE17387.1"/>
    <property type="molecule type" value="Genomic_DNA"/>
</dbReference>
<dbReference type="Proteomes" id="UP000182276">
    <property type="component" value="Unassembled WGS sequence"/>
</dbReference>
<feature type="chain" id="PRO_5034175648" evidence="2">
    <location>
        <begin position="22"/>
        <end position="150"/>
    </location>
</feature>
<feature type="region of interest" description="Disordered" evidence="1">
    <location>
        <begin position="32"/>
        <end position="150"/>
    </location>
</feature>
<reference evidence="4 6" key="2">
    <citation type="submission" date="2016-10" db="EMBL/GenBank/DDBJ databases">
        <authorList>
            <person name="Varghese N."/>
            <person name="Submissions S."/>
        </authorList>
    </citation>
    <scope>NUCLEOTIDE SEQUENCE [LARGE SCALE GENOMIC DNA]</scope>
    <source>
        <strain evidence="4 6">DSM 6083</strain>
    </source>
</reference>
<evidence type="ECO:0000256" key="1">
    <source>
        <dbReference type="SAM" id="MobiDB-lite"/>
    </source>
</evidence>
<feature type="compositionally biased region" description="Gly residues" evidence="1">
    <location>
        <begin position="124"/>
        <end position="150"/>
    </location>
</feature>
<dbReference type="EMBL" id="FNHO01000005">
    <property type="protein sequence ID" value="SDM51570.1"/>
    <property type="molecule type" value="Genomic_DNA"/>
</dbReference>
<dbReference type="RefSeq" id="WP_043220833.1">
    <property type="nucleotide sequence ID" value="NZ_CP007511.1"/>
</dbReference>
<name>A0A8D4C8W2_9GAMM</name>
<evidence type="ECO:0000313" key="5">
    <source>
        <dbReference type="Proteomes" id="UP000031271"/>
    </source>
</evidence>
<dbReference type="AlphaFoldDB" id="A0A8D4C8W2"/>
<dbReference type="KEGG" id="pbm:CL52_12090"/>
<accession>A0A8D4C8W2</accession>
<keyword evidence="2" id="KW-0732">Signal</keyword>
<evidence type="ECO:0000313" key="3">
    <source>
        <dbReference type="EMBL" id="AJE17387.1"/>
    </source>
</evidence>